<evidence type="ECO:0008006" key="4">
    <source>
        <dbReference type="Google" id="ProtNLM"/>
    </source>
</evidence>
<feature type="signal peptide" evidence="1">
    <location>
        <begin position="1"/>
        <end position="17"/>
    </location>
</feature>
<keyword evidence="3" id="KW-1185">Reference proteome</keyword>
<feature type="chain" id="PRO_5046659648" description="DUF4136 domain-containing protein" evidence="1">
    <location>
        <begin position="18"/>
        <end position="217"/>
    </location>
</feature>
<organism evidence="2 3">
    <name type="scientific">Flagellimonas aurea</name>
    <dbReference type="NCBI Taxonomy" id="2915619"/>
    <lineage>
        <taxon>Bacteria</taxon>
        <taxon>Pseudomonadati</taxon>
        <taxon>Bacteroidota</taxon>
        <taxon>Flavobacteriia</taxon>
        <taxon>Flavobacteriales</taxon>
        <taxon>Flavobacteriaceae</taxon>
        <taxon>Flagellimonas</taxon>
    </lineage>
</organism>
<protein>
    <recommendedName>
        <fullName evidence="4">DUF4136 domain-containing protein</fullName>
    </recommendedName>
</protein>
<dbReference type="PROSITE" id="PS51257">
    <property type="entry name" value="PROKAR_LIPOPROTEIN"/>
    <property type="match status" value="1"/>
</dbReference>
<accession>A0ABS3G2B4</accession>
<dbReference type="Proteomes" id="UP000664044">
    <property type="component" value="Unassembled WGS sequence"/>
</dbReference>
<evidence type="ECO:0000313" key="3">
    <source>
        <dbReference type="Proteomes" id="UP000664044"/>
    </source>
</evidence>
<gene>
    <name evidence="2" type="ORF">J0656_05930</name>
</gene>
<reference evidence="2 3" key="1">
    <citation type="submission" date="2021-03" db="EMBL/GenBank/DDBJ databases">
        <title>Muricauda lutimaris sp. nov. and Muricauda ruestringensis sp. nov, two marine members of the Flavobacteriaceae isolated from deep sea sediments of Western Pacific.</title>
        <authorList>
            <person name="Zhao S."/>
            <person name="Liu R."/>
        </authorList>
    </citation>
    <scope>NUCLEOTIDE SEQUENCE [LARGE SCALE GENOMIC DNA]</scope>
    <source>
        <strain evidence="2 3">BC31-1-A7</strain>
    </source>
</reference>
<name>A0ABS3G2B4_9FLAO</name>
<dbReference type="EMBL" id="JAFLNL010000003">
    <property type="protein sequence ID" value="MBO0353551.1"/>
    <property type="molecule type" value="Genomic_DNA"/>
</dbReference>
<comment type="caution">
    <text evidence="2">The sequence shown here is derived from an EMBL/GenBank/DDBJ whole genome shotgun (WGS) entry which is preliminary data.</text>
</comment>
<keyword evidence="1" id="KW-0732">Signal</keyword>
<proteinExistence type="predicted"/>
<evidence type="ECO:0000313" key="2">
    <source>
        <dbReference type="EMBL" id="MBO0353551.1"/>
    </source>
</evidence>
<evidence type="ECO:0000256" key="1">
    <source>
        <dbReference type="SAM" id="SignalP"/>
    </source>
</evidence>
<sequence length="217" mass="23699">MKTLAIFCMGVACLALSCSPDPELNNEFHAIRMESSLTDSAKSTNINGLAGALYNEFFTLHPLDAIFGWSLIEIDLEVRSLFTEHGYELSVSSNEPPLDGDIASFLAGSTLSEPASESFLVFLDSITNTPSVDYILAYGVQVAQQSTWTNEDQRVILTTISLISDEEIDLFADDGDRDDEDWDIGTGNKSSTVVNALENTSMAISLAIYYSSRHGLF</sequence>
<dbReference type="RefSeq" id="WP_207032277.1">
    <property type="nucleotide sequence ID" value="NZ_JAFLNL010000003.1"/>
</dbReference>